<organism evidence="2 3">
    <name type="scientific">Coptis chinensis</name>
    <dbReference type="NCBI Taxonomy" id="261450"/>
    <lineage>
        <taxon>Eukaryota</taxon>
        <taxon>Viridiplantae</taxon>
        <taxon>Streptophyta</taxon>
        <taxon>Embryophyta</taxon>
        <taxon>Tracheophyta</taxon>
        <taxon>Spermatophyta</taxon>
        <taxon>Magnoliopsida</taxon>
        <taxon>Ranunculales</taxon>
        <taxon>Ranunculaceae</taxon>
        <taxon>Coptidoideae</taxon>
        <taxon>Coptis</taxon>
    </lineage>
</organism>
<dbReference type="SUPFAM" id="SSF54001">
    <property type="entry name" value="Cysteine proteinases"/>
    <property type="match status" value="1"/>
</dbReference>
<dbReference type="AlphaFoldDB" id="A0A835GVY4"/>
<dbReference type="InterPro" id="IPR038765">
    <property type="entry name" value="Papain-like_cys_pep_sf"/>
</dbReference>
<dbReference type="Proteomes" id="UP000631114">
    <property type="component" value="Unassembled WGS sequence"/>
</dbReference>
<name>A0A835GVY4_9MAGN</name>
<evidence type="ECO:0000313" key="2">
    <source>
        <dbReference type="EMBL" id="KAF9588530.1"/>
    </source>
</evidence>
<feature type="compositionally biased region" description="Acidic residues" evidence="1">
    <location>
        <begin position="95"/>
        <end position="114"/>
    </location>
</feature>
<dbReference type="EMBL" id="JADFTS010000009">
    <property type="protein sequence ID" value="KAF9588530.1"/>
    <property type="molecule type" value="Genomic_DNA"/>
</dbReference>
<keyword evidence="3" id="KW-1185">Reference proteome</keyword>
<proteinExistence type="predicted"/>
<comment type="caution">
    <text evidence="2">The sequence shown here is derived from an EMBL/GenBank/DDBJ whole genome shotgun (WGS) entry which is preliminary data.</text>
</comment>
<protein>
    <submittedName>
        <fullName evidence="2">Uncharacterized protein</fullName>
    </submittedName>
</protein>
<reference evidence="2 3" key="1">
    <citation type="submission" date="2020-10" db="EMBL/GenBank/DDBJ databases">
        <title>The Coptis chinensis genome and diversification of protoberbering-type alkaloids.</title>
        <authorList>
            <person name="Wang B."/>
            <person name="Shu S."/>
            <person name="Song C."/>
            <person name="Liu Y."/>
        </authorList>
    </citation>
    <scope>NUCLEOTIDE SEQUENCE [LARGE SCALE GENOMIC DNA]</scope>
    <source>
        <strain evidence="2">HL-2020</strain>
        <tissue evidence="2">Leaf</tissue>
    </source>
</reference>
<feature type="region of interest" description="Disordered" evidence="1">
    <location>
        <begin position="187"/>
        <end position="206"/>
    </location>
</feature>
<sequence>MKKGIAKKKVGTEKKLKPTTIVGKAPGGPEASDGREEKEKSQAEGIEEPMVTIDNLEEEKEETEQNLSMDVLCESQQLMLNKSVVEASVKRTTLIEEEGEDESETEDSGEDEFESPPPPKRARVVLRPSKKGEAKGSLNNKPAEVKVVVASKKKQAAVPRLPPVKKKVEPAEVVAALKKKSGALKKKPTEVKVGSSPLSKGTKRRVSFEDCQTETAQNLNEPESLTTPYASLREFSERDADLHWGQRHLLPLLDDGIMEGLTPNDYVNDDIVSGSQPNPTCHMHKDFLNKNHSRQREAEKNEAFKDMDITGEDALNIPNMVTVSGERDEMVEGDVVQHSVNEDAGKPMDDDVQLDVDDDAGNTNNGILEEISPKVMVSGERDEMVEDDVVRHSINEDAGKPMYDDAGKTVEDDVQLDVDDDVGNTNGRILKEISPKSAHGKDIMLDAESSTVVLDDAKDLGSLYHFEDVTVIGREDEDCYLTDDEGVGGNSADMVRRSAGTVDKSNIPQLENDVSGICQQKILMVFNQGLGLLERQSGIASRKKLPNGYLKLTTTAQRVTYYWRLHDQDETSPVQTVRWYDNRDDINLGTFYTLYNNGWLNDLVVDMYIELLHRWYIDKDGPGGHEPKYSIVSASFFSVMYRTLLFEYVLMGSSGRELDFNDNVDSTGKTHGQP</sequence>
<feature type="region of interest" description="Disordered" evidence="1">
    <location>
        <begin position="87"/>
        <end position="141"/>
    </location>
</feature>
<evidence type="ECO:0000313" key="3">
    <source>
        <dbReference type="Proteomes" id="UP000631114"/>
    </source>
</evidence>
<evidence type="ECO:0000256" key="1">
    <source>
        <dbReference type="SAM" id="MobiDB-lite"/>
    </source>
</evidence>
<gene>
    <name evidence="2" type="ORF">IFM89_013024</name>
</gene>
<feature type="compositionally biased region" description="Basic and acidic residues" evidence="1">
    <location>
        <begin position="32"/>
        <end position="42"/>
    </location>
</feature>
<accession>A0A835GVY4</accession>
<feature type="region of interest" description="Disordered" evidence="1">
    <location>
        <begin position="1"/>
        <end position="53"/>
    </location>
</feature>